<sequence>MISPNQAFPLYCYDDLGRRDYAISGWALNLFRKHYEDDSITEEEIFYYIYAILHHKGYLEKYKNSLKKEEPRIALSPDFKELSVLGKQLAELHLNYESGEMHESVKHTTLMNAEEKGYYDVEKMTKKGDSIVYNKNITITKIPKKAFEYALNGKSAIDWVIERYQKTMDKESLIENNPNDYAGGKYVLELLLRVIQLSEKSVDLIEKISEKRFE</sequence>
<dbReference type="PATRIC" id="fig|1355531.3.peg.1331"/>
<proteinExistence type="predicted"/>
<evidence type="ECO:0000259" key="1">
    <source>
        <dbReference type="Pfam" id="PF18135"/>
    </source>
</evidence>
<dbReference type="Proteomes" id="UP000015605">
    <property type="component" value="Unassembled WGS sequence"/>
</dbReference>
<dbReference type="AlphaFoldDB" id="T0F332"/>
<accession>T0F332</accession>
<dbReference type="InterPro" id="IPR041635">
    <property type="entry name" value="Type_ISP_LLaBIII_C"/>
</dbReference>
<dbReference type="EMBL" id="AUSS01000033">
    <property type="protein sequence ID" value="EPZ92526.1"/>
    <property type="molecule type" value="Genomic_DNA"/>
</dbReference>
<name>T0F332_HELPX</name>
<feature type="domain" description="Type ISP restriction-modification enzyme LLaBIII C-terminal specificity" evidence="1">
    <location>
        <begin position="4"/>
        <end position="183"/>
    </location>
</feature>
<dbReference type="REBASE" id="74058">
    <property type="entry name" value="HpyUM114ORF2735P"/>
</dbReference>
<evidence type="ECO:0000313" key="2">
    <source>
        <dbReference type="EMBL" id="EPZ92526.1"/>
    </source>
</evidence>
<organism evidence="2 3">
    <name type="scientific">Helicobacter pylori UM114</name>
    <dbReference type="NCBI Taxonomy" id="1355531"/>
    <lineage>
        <taxon>Bacteria</taxon>
        <taxon>Pseudomonadati</taxon>
        <taxon>Campylobacterota</taxon>
        <taxon>Epsilonproteobacteria</taxon>
        <taxon>Campylobacterales</taxon>
        <taxon>Helicobacteraceae</taxon>
        <taxon>Helicobacter</taxon>
    </lineage>
</organism>
<dbReference type="Pfam" id="PF18135">
    <property type="entry name" value="Type_ISP_C"/>
    <property type="match status" value="1"/>
</dbReference>
<reference evidence="2 3" key="1">
    <citation type="journal article" date="2013" name="Genome Announc.">
        <title>Multiple genome sequences of Helicobacter pylori strains of diverse disease and antibiotic resistance backgrounds from Malaysia.</title>
        <authorList>
            <person name="Rehvathy V."/>
            <person name="Tan M.H."/>
            <person name="Gunaletchumy S.P."/>
            <person name="Teh X."/>
            <person name="Wang S."/>
            <person name="Baybayan P."/>
            <person name="Singh S."/>
            <person name="Ashby M."/>
            <person name="Kaakoush N.O."/>
            <person name="Mitchell H.M."/>
            <person name="Croft L.J."/>
            <person name="Goh K.L."/>
            <person name="Loke M.F."/>
            <person name="Vadivelu J."/>
        </authorList>
    </citation>
    <scope>NUCLEOTIDE SEQUENCE [LARGE SCALE GENOMIC DNA]</scope>
    <source>
        <strain evidence="2 3">UM114</strain>
    </source>
</reference>
<evidence type="ECO:0000313" key="3">
    <source>
        <dbReference type="Proteomes" id="UP000015605"/>
    </source>
</evidence>
<comment type="caution">
    <text evidence="2">The sequence shown here is derived from an EMBL/GenBank/DDBJ whole genome shotgun (WGS) entry which is preliminary data.</text>
</comment>
<gene>
    <name evidence="2" type="ORF">N207_02745</name>
</gene>
<protein>
    <recommendedName>
        <fullName evidence="1">Type ISP restriction-modification enzyme LLaBIII C-terminal specificity domain-containing protein</fullName>
    </recommendedName>
</protein>